<gene>
    <name evidence="1" type="ORF">EVAR_91577_1</name>
</gene>
<dbReference type="Gene3D" id="3.30.420.10">
    <property type="entry name" value="Ribonuclease H-like superfamily/Ribonuclease H"/>
    <property type="match status" value="1"/>
</dbReference>
<dbReference type="OrthoDB" id="6433213at2759"/>
<evidence type="ECO:0000313" key="1">
    <source>
        <dbReference type="EMBL" id="GBP60293.1"/>
    </source>
</evidence>
<dbReference type="EMBL" id="BGZK01000784">
    <property type="protein sequence ID" value="GBP60293.1"/>
    <property type="molecule type" value="Genomic_DNA"/>
</dbReference>
<dbReference type="AlphaFoldDB" id="A0A4C1XAT0"/>
<evidence type="ECO:0000313" key="2">
    <source>
        <dbReference type="Proteomes" id="UP000299102"/>
    </source>
</evidence>
<dbReference type="InterPro" id="IPR036397">
    <property type="entry name" value="RNaseH_sf"/>
</dbReference>
<sequence>MQITATHRRDRPTELNIRRYPIRTQEIDNVPVTSPESRVRVFMGDGDHLYFGDPHTRLLLYNAINELKPYMCTSKARYAVVCRWCHRTGDKWMDVVSIPRTGQRGRLQLQVSQYEIETAGHGSAMRWDRKGIIHYELLSSSKTINSDPYRQRLMRLKQEVEKKRSELNNREGVVFFR</sequence>
<dbReference type="Proteomes" id="UP000299102">
    <property type="component" value="Unassembled WGS sequence"/>
</dbReference>
<name>A0A4C1XAT0_EUMVA</name>
<proteinExistence type="predicted"/>
<accession>A0A4C1XAT0</accession>
<reference evidence="1 2" key="1">
    <citation type="journal article" date="2019" name="Commun. Biol.">
        <title>The bagworm genome reveals a unique fibroin gene that provides high tensile strength.</title>
        <authorList>
            <person name="Kono N."/>
            <person name="Nakamura H."/>
            <person name="Ohtoshi R."/>
            <person name="Tomita M."/>
            <person name="Numata K."/>
            <person name="Arakawa K."/>
        </authorList>
    </citation>
    <scope>NUCLEOTIDE SEQUENCE [LARGE SCALE GENOMIC DNA]</scope>
</reference>
<dbReference type="InterPro" id="IPR001888">
    <property type="entry name" value="Transposase_1"/>
</dbReference>
<dbReference type="Pfam" id="PF01359">
    <property type="entry name" value="Transposase_1"/>
    <property type="match status" value="1"/>
</dbReference>
<keyword evidence="2" id="KW-1185">Reference proteome</keyword>
<protein>
    <submittedName>
        <fullName evidence="1">Uncharacterized protein</fullName>
    </submittedName>
</protein>
<comment type="caution">
    <text evidence="1">The sequence shown here is derived from an EMBL/GenBank/DDBJ whole genome shotgun (WGS) entry which is preliminary data.</text>
</comment>
<organism evidence="1 2">
    <name type="scientific">Eumeta variegata</name>
    <name type="common">Bagworm moth</name>
    <name type="synonym">Eumeta japonica</name>
    <dbReference type="NCBI Taxonomy" id="151549"/>
    <lineage>
        <taxon>Eukaryota</taxon>
        <taxon>Metazoa</taxon>
        <taxon>Ecdysozoa</taxon>
        <taxon>Arthropoda</taxon>
        <taxon>Hexapoda</taxon>
        <taxon>Insecta</taxon>
        <taxon>Pterygota</taxon>
        <taxon>Neoptera</taxon>
        <taxon>Endopterygota</taxon>
        <taxon>Lepidoptera</taxon>
        <taxon>Glossata</taxon>
        <taxon>Ditrysia</taxon>
        <taxon>Tineoidea</taxon>
        <taxon>Psychidae</taxon>
        <taxon>Oiketicinae</taxon>
        <taxon>Eumeta</taxon>
    </lineage>
</organism>
<dbReference type="GO" id="GO:0003676">
    <property type="term" value="F:nucleic acid binding"/>
    <property type="evidence" value="ECO:0007669"/>
    <property type="project" value="InterPro"/>
</dbReference>